<proteinExistence type="predicted"/>
<accession>A0ABU7BC03</accession>
<gene>
    <name evidence="1" type="ORF">ATANTOWER_031534</name>
</gene>
<evidence type="ECO:0000313" key="2">
    <source>
        <dbReference type="Proteomes" id="UP001345963"/>
    </source>
</evidence>
<name>A0ABU7BC03_9TELE</name>
<sequence length="92" mass="10016">MRLLLSSSQTGKTAPLGFVETASLLATSLEHSLLLQASERNKETLACCASPIPMITSVEEIGPLERWGFYTASGIMGNPLLQFAWLCRNSEE</sequence>
<comment type="caution">
    <text evidence="1">The sequence shown here is derived from an EMBL/GenBank/DDBJ whole genome shotgun (WGS) entry which is preliminary data.</text>
</comment>
<keyword evidence="2" id="KW-1185">Reference proteome</keyword>
<organism evidence="1 2">
    <name type="scientific">Ataeniobius toweri</name>
    <dbReference type="NCBI Taxonomy" id="208326"/>
    <lineage>
        <taxon>Eukaryota</taxon>
        <taxon>Metazoa</taxon>
        <taxon>Chordata</taxon>
        <taxon>Craniata</taxon>
        <taxon>Vertebrata</taxon>
        <taxon>Euteleostomi</taxon>
        <taxon>Actinopterygii</taxon>
        <taxon>Neopterygii</taxon>
        <taxon>Teleostei</taxon>
        <taxon>Neoteleostei</taxon>
        <taxon>Acanthomorphata</taxon>
        <taxon>Ovalentaria</taxon>
        <taxon>Atherinomorphae</taxon>
        <taxon>Cyprinodontiformes</taxon>
        <taxon>Goodeidae</taxon>
        <taxon>Ataeniobius</taxon>
    </lineage>
</organism>
<dbReference type="EMBL" id="JAHUTI010048224">
    <property type="protein sequence ID" value="MED6247135.1"/>
    <property type="molecule type" value="Genomic_DNA"/>
</dbReference>
<reference evidence="1 2" key="1">
    <citation type="submission" date="2021-07" db="EMBL/GenBank/DDBJ databases">
        <authorList>
            <person name="Palmer J.M."/>
        </authorList>
    </citation>
    <scope>NUCLEOTIDE SEQUENCE [LARGE SCALE GENOMIC DNA]</scope>
    <source>
        <strain evidence="1 2">AT_MEX2019</strain>
        <tissue evidence="1">Muscle</tissue>
    </source>
</reference>
<evidence type="ECO:0000313" key="1">
    <source>
        <dbReference type="EMBL" id="MED6247135.1"/>
    </source>
</evidence>
<protein>
    <submittedName>
        <fullName evidence="1">Uncharacterized protein</fullName>
    </submittedName>
</protein>
<dbReference type="Proteomes" id="UP001345963">
    <property type="component" value="Unassembled WGS sequence"/>
</dbReference>